<protein>
    <submittedName>
        <fullName evidence="4">Response regulator</fullName>
    </submittedName>
</protein>
<dbReference type="InterPro" id="IPR001789">
    <property type="entry name" value="Sig_transdc_resp-reg_receiver"/>
</dbReference>
<name>A0ABV9QBE3_9BURK</name>
<dbReference type="SUPFAM" id="SSF52172">
    <property type="entry name" value="CheY-like"/>
    <property type="match status" value="1"/>
</dbReference>
<organism evidence="4 5">
    <name type="scientific">Giesbergeria sinuosa</name>
    <dbReference type="NCBI Taxonomy" id="80883"/>
    <lineage>
        <taxon>Bacteria</taxon>
        <taxon>Pseudomonadati</taxon>
        <taxon>Pseudomonadota</taxon>
        <taxon>Betaproteobacteria</taxon>
        <taxon>Burkholderiales</taxon>
        <taxon>Comamonadaceae</taxon>
        <taxon>Giesbergeria</taxon>
    </lineage>
</organism>
<dbReference type="PANTHER" id="PTHR44591">
    <property type="entry name" value="STRESS RESPONSE REGULATOR PROTEIN 1"/>
    <property type="match status" value="1"/>
</dbReference>
<evidence type="ECO:0000313" key="5">
    <source>
        <dbReference type="Proteomes" id="UP001596001"/>
    </source>
</evidence>
<dbReference type="SMART" id="SM00448">
    <property type="entry name" value="REC"/>
    <property type="match status" value="1"/>
</dbReference>
<dbReference type="InterPro" id="IPR050595">
    <property type="entry name" value="Bact_response_regulator"/>
</dbReference>
<comment type="caution">
    <text evidence="4">The sequence shown here is derived from an EMBL/GenBank/DDBJ whole genome shotgun (WGS) entry which is preliminary data.</text>
</comment>
<gene>
    <name evidence="4" type="ORF">ACFO6X_03900</name>
</gene>
<dbReference type="Gene3D" id="3.40.50.2300">
    <property type="match status" value="1"/>
</dbReference>
<evidence type="ECO:0000256" key="1">
    <source>
        <dbReference type="ARBA" id="ARBA00022553"/>
    </source>
</evidence>
<keyword evidence="5" id="KW-1185">Reference proteome</keyword>
<dbReference type="PANTHER" id="PTHR44591:SF25">
    <property type="entry name" value="CHEMOTAXIS TWO-COMPONENT RESPONSE REGULATOR"/>
    <property type="match status" value="1"/>
</dbReference>
<sequence length="123" mass="13746">MKRILIIDDAATVRMYHRGILEAAGYEVEEAINGLEALEKVLLTPFDLYLVDVNMPKLDGYGFLRELRRQDIAQMPAIMISTQASAEDRKRAYAAGANLYLVKPTRPEQLVAPIALLLGEAEE</sequence>
<evidence type="ECO:0000313" key="4">
    <source>
        <dbReference type="EMBL" id="MFC4788128.1"/>
    </source>
</evidence>
<keyword evidence="1 2" id="KW-0597">Phosphoprotein</keyword>
<accession>A0ABV9QBE3</accession>
<dbReference type="Pfam" id="PF00072">
    <property type="entry name" value="Response_reg"/>
    <property type="match status" value="1"/>
</dbReference>
<dbReference type="Proteomes" id="UP001596001">
    <property type="component" value="Unassembled WGS sequence"/>
</dbReference>
<feature type="modified residue" description="4-aspartylphosphate" evidence="2">
    <location>
        <position position="52"/>
    </location>
</feature>
<reference evidence="5" key="1">
    <citation type="journal article" date="2019" name="Int. J. Syst. Evol. Microbiol.">
        <title>The Global Catalogue of Microorganisms (GCM) 10K type strain sequencing project: providing services to taxonomists for standard genome sequencing and annotation.</title>
        <authorList>
            <consortium name="The Broad Institute Genomics Platform"/>
            <consortium name="The Broad Institute Genome Sequencing Center for Infectious Disease"/>
            <person name="Wu L."/>
            <person name="Ma J."/>
        </authorList>
    </citation>
    <scope>NUCLEOTIDE SEQUENCE [LARGE SCALE GENOMIC DNA]</scope>
    <source>
        <strain evidence="5">CCUG 49452</strain>
    </source>
</reference>
<evidence type="ECO:0000256" key="2">
    <source>
        <dbReference type="PROSITE-ProRule" id="PRU00169"/>
    </source>
</evidence>
<dbReference type="InterPro" id="IPR011006">
    <property type="entry name" value="CheY-like_superfamily"/>
</dbReference>
<dbReference type="RefSeq" id="WP_382430245.1">
    <property type="nucleotide sequence ID" value="NZ_JBHSHJ010000002.1"/>
</dbReference>
<feature type="domain" description="Response regulatory" evidence="3">
    <location>
        <begin position="3"/>
        <end position="118"/>
    </location>
</feature>
<proteinExistence type="predicted"/>
<dbReference type="EMBL" id="JBHSHJ010000002">
    <property type="protein sequence ID" value="MFC4788128.1"/>
    <property type="molecule type" value="Genomic_DNA"/>
</dbReference>
<evidence type="ECO:0000259" key="3">
    <source>
        <dbReference type="PROSITE" id="PS50110"/>
    </source>
</evidence>
<dbReference type="PROSITE" id="PS50110">
    <property type="entry name" value="RESPONSE_REGULATORY"/>
    <property type="match status" value="1"/>
</dbReference>